<evidence type="ECO:0000259" key="1">
    <source>
        <dbReference type="SMART" id="SM00843"/>
    </source>
</evidence>
<protein>
    <submittedName>
        <fullName evidence="2">DNA translocase FtsK</fullName>
    </submittedName>
</protein>
<dbReference type="SMART" id="SM00843">
    <property type="entry name" value="Ftsk_gamma"/>
    <property type="match status" value="1"/>
</dbReference>
<dbReference type="InterPro" id="IPR018541">
    <property type="entry name" value="Ftsk_gamma"/>
</dbReference>
<dbReference type="Gene3D" id="1.10.10.10">
    <property type="entry name" value="Winged helix-like DNA-binding domain superfamily/Winged helix DNA-binding domain"/>
    <property type="match status" value="1"/>
</dbReference>
<name>A0ABU1DAA8_9BURK</name>
<dbReference type="Pfam" id="PF09397">
    <property type="entry name" value="FtsK_gamma"/>
    <property type="match status" value="1"/>
</dbReference>
<gene>
    <name evidence="2" type="ORF">Q8947_15120</name>
</gene>
<dbReference type="SUPFAM" id="SSF46785">
    <property type="entry name" value="Winged helix' DNA-binding domain"/>
    <property type="match status" value="1"/>
</dbReference>
<sequence>MEKEISEVNYYDQAKEIALKQGWVTVSLIQRRLRLSYGYTLSLVQGLQHRGIVGPADETGRCRLITGPETAGQDMKTLDLSRQEVTDTLDDFYLANHDRLITVRENFGDTHLEGPLLMDLDSYWQQPVKLMIVGQETNGWNCDYDDLQSLKKTYREFNMGEQYYSSPFWNITRKIEAIIGIPAFSCAWTNLNRFDYEGGSVPDNAVPKLSELDYFVRDEVRIASPDVCLFYTNRKNDSRLAAVFSDLEFQEVEGLPYNHFCRLVHPSLPHHTYRTPHPRTIRMRGWESSFLSVMERLLPKSNIKRET</sequence>
<comment type="caution">
    <text evidence="2">The sequence shown here is derived from an EMBL/GenBank/DDBJ whole genome shotgun (WGS) entry which is preliminary data.</text>
</comment>
<evidence type="ECO:0000313" key="3">
    <source>
        <dbReference type="Proteomes" id="UP001232156"/>
    </source>
</evidence>
<keyword evidence="3" id="KW-1185">Reference proteome</keyword>
<feature type="domain" description="FtsK gamma" evidence="1">
    <location>
        <begin position="5"/>
        <end position="68"/>
    </location>
</feature>
<accession>A0ABU1DAA8</accession>
<dbReference type="InterPro" id="IPR036388">
    <property type="entry name" value="WH-like_DNA-bd_sf"/>
</dbReference>
<organism evidence="2 3">
    <name type="scientific">Yanghanlia caeni</name>
    <dbReference type="NCBI Taxonomy" id="3064283"/>
    <lineage>
        <taxon>Bacteria</taxon>
        <taxon>Pseudomonadati</taxon>
        <taxon>Pseudomonadota</taxon>
        <taxon>Betaproteobacteria</taxon>
        <taxon>Burkholderiales</taxon>
        <taxon>Alcaligenaceae</taxon>
        <taxon>Yanghanlia</taxon>
    </lineage>
</organism>
<proteinExistence type="predicted"/>
<dbReference type="RefSeq" id="WP_347287812.1">
    <property type="nucleotide sequence ID" value="NZ_JAUZQE010000094.1"/>
</dbReference>
<dbReference type="InterPro" id="IPR036390">
    <property type="entry name" value="WH_DNA-bd_sf"/>
</dbReference>
<dbReference type="EMBL" id="JAUZQE010000094">
    <property type="protein sequence ID" value="MDR4127296.1"/>
    <property type="molecule type" value="Genomic_DNA"/>
</dbReference>
<dbReference type="Proteomes" id="UP001232156">
    <property type="component" value="Unassembled WGS sequence"/>
</dbReference>
<reference evidence="2 3" key="1">
    <citation type="submission" date="2023-08" db="EMBL/GenBank/DDBJ databases">
        <title>Alcaligenaceae gen. nov., a novel taxon isolated from the sludge of Yixing Pesticide Factory.</title>
        <authorList>
            <person name="Ruan L."/>
        </authorList>
    </citation>
    <scope>NUCLEOTIDE SEQUENCE [LARGE SCALE GENOMIC DNA]</scope>
    <source>
        <strain evidence="2 3">LG-2</strain>
    </source>
</reference>
<evidence type="ECO:0000313" key="2">
    <source>
        <dbReference type="EMBL" id="MDR4127296.1"/>
    </source>
</evidence>